<comment type="caution">
    <text evidence="1">The sequence shown here is derived from an EMBL/GenBank/DDBJ whole genome shotgun (WGS) entry which is preliminary data.</text>
</comment>
<proteinExistence type="predicted"/>
<protein>
    <submittedName>
        <fullName evidence="1">Uncharacterized protein</fullName>
    </submittedName>
</protein>
<name>A0ABQ7WLC3_SOLTU</name>
<dbReference type="EMBL" id="JAIVGD010000001">
    <property type="protein sequence ID" value="KAH0781557.1"/>
    <property type="molecule type" value="Genomic_DNA"/>
</dbReference>
<reference evidence="1 2" key="1">
    <citation type="journal article" date="2021" name="bioRxiv">
        <title>Chromosome-scale and haplotype-resolved genome assembly of a tetraploid potato cultivar.</title>
        <authorList>
            <person name="Sun H."/>
            <person name="Jiao W.-B."/>
            <person name="Krause K."/>
            <person name="Campoy J.A."/>
            <person name="Goel M."/>
            <person name="Folz-Donahue K."/>
            <person name="Kukat C."/>
            <person name="Huettel B."/>
            <person name="Schneeberger K."/>
        </authorList>
    </citation>
    <scope>NUCLEOTIDE SEQUENCE [LARGE SCALE GENOMIC DNA]</scope>
    <source>
        <strain evidence="1">SolTubOtavaFocal</strain>
        <tissue evidence="1">Leaves</tissue>
    </source>
</reference>
<dbReference type="Proteomes" id="UP000826656">
    <property type="component" value="Unassembled WGS sequence"/>
</dbReference>
<keyword evidence="2" id="KW-1185">Reference proteome</keyword>
<accession>A0ABQ7WLC3</accession>
<dbReference type="PANTHER" id="PTHR33437:SF4">
    <property type="entry name" value="RETROTRANSPOSON GAG PROTEIN"/>
    <property type="match status" value="1"/>
</dbReference>
<evidence type="ECO:0000313" key="2">
    <source>
        <dbReference type="Proteomes" id="UP000826656"/>
    </source>
</evidence>
<gene>
    <name evidence="1" type="ORF">KY290_001155</name>
</gene>
<organism evidence="1 2">
    <name type="scientific">Solanum tuberosum</name>
    <name type="common">Potato</name>
    <dbReference type="NCBI Taxonomy" id="4113"/>
    <lineage>
        <taxon>Eukaryota</taxon>
        <taxon>Viridiplantae</taxon>
        <taxon>Streptophyta</taxon>
        <taxon>Embryophyta</taxon>
        <taxon>Tracheophyta</taxon>
        <taxon>Spermatophyta</taxon>
        <taxon>Magnoliopsida</taxon>
        <taxon>eudicotyledons</taxon>
        <taxon>Gunneridae</taxon>
        <taxon>Pentapetalae</taxon>
        <taxon>asterids</taxon>
        <taxon>lamiids</taxon>
        <taxon>Solanales</taxon>
        <taxon>Solanaceae</taxon>
        <taxon>Solanoideae</taxon>
        <taxon>Solaneae</taxon>
        <taxon>Solanum</taxon>
    </lineage>
</organism>
<sequence length="153" mass="17314">MVIAASSSEEQLANLTKLVEGLTKHLIHRLEGLLDGEASHAPEKGVEVKDIRDPMKKAPLINEMSVSSEGMIPLNRLNEFIEGTIKDMYEVYTKSSRMYARTYTSRIDNFKMPATYQPPNIQQFEGKENSKQYVAHFVETCNNVGTYGDRLVK</sequence>
<evidence type="ECO:0000313" key="1">
    <source>
        <dbReference type="EMBL" id="KAH0781557.1"/>
    </source>
</evidence>
<dbReference type="PANTHER" id="PTHR33437">
    <property type="entry name" value="OS06G0361200 PROTEIN"/>
    <property type="match status" value="1"/>
</dbReference>